<keyword evidence="1" id="KW-1133">Transmembrane helix</keyword>
<dbReference type="Proteomes" id="UP000195897">
    <property type="component" value="Unassembled WGS sequence"/>
</dbReference>
<comment type="caution">
    <text evidence="2">The sequence shown here is derived from an EMBL/GenBank/DDBJ whole genome shotgun (WGS) entry which is preliminary data.</text>
</comment>
<proteinExistence type="predicted"/>
<name>A0A1Y4L608_9FIRM</name>
<feature type="transmembrane region" description="Helical" evidence="1">
    <location>
        <begin position="106"/>
        <end position="123"/>
    </location>
</feature>
<keyword evidence="1" id="KW-0812">Transmembrane</keyword>
<evidence type="ECO:0000313" key="3">
    <source>
        <dbReference type="Proteomes" id="UP000195897"/>
    </source>
</evidence>
<evidence type="ECO:0000256" key="1">
    <source>
        <dbReference type="SAM" id="Phobius"/>
    </source>
</evidence>
<dbReference type="RefSeq" id="WP_016146300.1">
    <property type="nucleotide sequence ID" value="NZ_CABKSA010000001.1"/>
</dbReference>
<sequence length="125" mass="14572">MSLDQRLREANYIKRGDDSQEARDGGQCGLLPCDYSRIVENEQTGESFRICDRFGIRVGEYDSCKYYSDANMKELIGQMSVLLQEEQQDKERIAMQKQAPKSKNRGLFLFVILCAVIFIYWYIAY</sequence>
<evidence type="ECO:0000313" key="2">
    <source>
        <dbReference type="EMBL" id="OUP52204.1"/>
    </source>
</evidence>
<protein>
    <submittedName>
        <fullName evidence="2">Uncharacterized protein</fullName>
    </submittedName>
</protein>
<accession>A0A1Y4L608</accession>
<gene>
    <name evidence="2" type="ORF">B5F17_10350</name>
</gene>
<keyword evidence="1" id="KW-0472">Membrane</keyword>
<dbReference type="EMBL" id="NFKK01000012">
    <property type="protein sequence ID" value="OUP52204.1"/>
    <property type="molecule type" value="Genomic_DNA"/>
</dbReference>
<dbReference type="AlphaFoldDB" id="A0A1Y4L608"/>
<organism evidence="2 3">
    <name type="scientific">Butyricicoccus pullicaecorum</name>
    <dbReference type="NCBI Taxonomy" id="501571"/>
    <lineage>
        <taxon>Bacteria</taxon>
        <taxon>Bacillati</taxon>
        <taxon>Bacillota</taxon>
        <taxon>Clostridia</taxon>
        <taxon>Eubacteriales</taxon>
        <taxon>Butyricicoccaceae</taxon>
        <taxon>Butyricicoccus</taxon>
    </lineage>
</organism>
<reference evidence="3" key="1">
    <citation type="submission" date="2017-04" db="EMBL/GenBank/DDBJ databases">
        <title>Function of individual gut microbiota members based on whole genome sequencing of pure cultures obtained from chicken caecum.</title>
        <authorList>
            <person name="Medvecky M."/>
            <person name="Cejkova D."/>
            <person name="Polansky O."/>
            <person name="Karasova D."/>
            <person name="Kubasova T."/>
            <person name="Cizek A."/>
            <person name="Rychlik I."/>
        </authorList>
    </citation>
    <scope>NUCLEOTIDE SEQUENCE [LARGE SCALE GENOMIC DNA]</scope>
    <source>
        <strain evidence="3">An180</strain>
    </source>
</reference>